<accession>A0ACB8ALQ2</accession>
<dbReference type="EMBL" id="MU267626">
    <property type="protein sequence ID" value="KAH7913663.1"/>
    <property type="molecule type" value="Genomic_DNA"/>
</dbReference>
<reference evidence="1" key="1">
    <citation type="journal article" date="2021" name="New Phytol.">
        <title>Evolutionary innovations through gain and loss of genes in the ectomycorrhizal Boletales.</title>
        <authorList>
            <person name="Wu G."/>
            <person name="Miyauchi S."/>
            <person name="Morin E."/>
            <person name="Kuo A."/>
            <person name="Drula E."/>
            <person name="Varga T."/>
            <person name="Kohler A."/>
            <person name="Feng B."/>
            <person name="Cao Y."/>
            <person name="Lipzen A."/>
            <person name="Daum C."/>
            <person name="Hundley H."/>
            <person name="Pangilinan J."/>
            <person name="Johnson J."/>
            <person name="Barry K."/>
            <person name="LaButti K."/>
            <person name="Ng V."/>
            <person name="Ahrendt S."/>
            <person name="Min B."/>
            <person name="Choi I.G."/>
            <person name="Park H."/>
            <person name="Plett J.M."/>
            <person name="Magnuson J."/>
            <person name="Spatafora J.W."/>
            <person name="Nagy L.G."/>
            <person name="Henrissat B."/>
            <person name="Grigoriev I.V."/>
            <person name="Yang Z.L."/>
            <person name="Xu J."/>
            <person name="Martin F.M."/>
        </authorList>
    </citation>
    <scope>NUCLEOTIDE SEQUENCE</scope>
    <source>
        <strain evidence="1">ATCC 28755</strain>
    </source>
</reference>
<evidence type="ECO:0000313" key="2">
    <source>
        <dbReference type="Proteomes" id="UP000790377"/>
    </source>
</evidence>
<name>A0ACB8ALQ2_9AGAM</name>
<comment type="caution">
    <text evidence="1">The sequence shown here is derived from an EMBL/GenBank/DDBJ whole genome shotgun (WGS) entry which is preliminary data.</text>
</comment>
<evidence type="ECO:0000313" key="1">
    <source>
        <dbReference type="EMBL" id="KAH7913663.1"/>
    </source>
</evidence>
<protein>
    <submittedName>
        <fullName evidence="1">Uncharacterized protein</fullName>
    </submittedName>
</protein>
<sequence>MHRCLSIQEIIFHIFWDIYDDSTSVSRPPTTFKLFDLDRKQTRPDYRTLARLARTCQTFKEPALDVLWSRMETLNPLAQCLPVTKRKTTHRGTIELISPIFPNGWSKIQKYACRIHVLGSTSSSKPPFGTLTLDLIHALGSFLPLPNLRILYWRSNPEAAEYYPVIRYLLSPSIRSIYISQRTYTAVQQTIIATIGSLSPNLEQLVCCFYGASAGDGSALFQSISVGVQNLPRFRQLKVDNVGYSSSLQDIALLPHLERLVFGILPEDHLPDTPPKQLSVFSSLKAIKLKALNISRCSRFLSGIQAPVLTQLTLDLASLPFARQLQDWFSLIEAQFSPEMIKILTINVDTFARTPCDFHICSLITFKPLLSLSRLTHLRFASLDTSGLDDDNIKEIASSFPNLQAVYLGTKIYVNSSPKTTLEGLINLLARCPQLQGVGLMLDVTIIDPIALQKLSRGVVNTAITKLDVGASRIDDPDRVSLILSAVLPRLKAVENEGGKYNGLHWATRKERWDKVAEQTSLFALVRAQERRFNSMDI</sequence>
<organism evidence="1 2">
    <name type="scientific">Hygrophoropsis aurantiaca</name>
    <dbReference type="NCBI Taxonomy" id="72124"/>
    <lineage>
        <taxon>Eukaryota</taxon>
        <taxon>Fungi</taxon>
        <taxon>Dikarya</taxon>
        <taxon>Basidiomycota</taxon>
        <taxon>Agaricomycotina</taxon>
        <taxon>Agaricomycetes</taxon>
        <taxon>Agaricomycetidae</taxon>
        <taxon>Boletales</taxon>
        <taxon>Coniophorineae</taxon>
        <taxon>Hygrophoropsidaceae</taxon>
        <taxon>Hygrophoropsis</taxon>
    </lineage>
</organism>
<proteinExistence type="predicted"/>
<gene>
    <name evidence="1" type="ORF">BJ138DRAFT_1124160</name>
</gene>
<keyword evidence="2" id="KW-1185">Reference proteome</keyword>
<dbReference type="Proteomes" id="UP000790377">
    <property type="component" value="Unassembled WGS sequence"/>
</dbReference>